<accession>A0A8J8P054</accession>
<organism evidence="1 2">
    <name type="scientific">Halteria grandinella</name>
    <dbReference type="NCBI Taxonomy" id="5974"/>
    <lineage>
        <taxon>Eukaryota</taxon>
        <taxon>Sar</taxon>
        <taxon>Alveolata</taxon>
        <taxon>Ciliophora</taxon>
        <taxon>Intramacronucleata</taxon>
        <taxon>Spirotrichea</taxon>
        <taxon>Stichotrichia</taxon>
        <taxon>Sporadotrichida</taxon>
        <taxon>Halteriidae</taxon>
        <taxon>Halteria</taxon>
    </lineage>
</organism>
<dbReference type="EMBL" id="RRYP01003899">
    <property type="protein sequence ID" value="TNV83364.1"/>
    <property type="molecule type" value="Genomic_DNA"/>
</dbReference>
<dbReference type="Proteomes" id="UP000785679">
    <property type="component" value="Unassembled WGS sequence"/>
</dbReference>
<dbReference type="AlphaFoldDB" id="A0A8J8P054"/>
<proteinExistence type="predicted"/>
<evidence type="ECO:0000313" key="1">
    <source>
        <dbReference type="EMBL" id="TNV83364.1"/>
    </source>
</evidence>
<evidence type="ECO:0000313" key="2">
    <source>
        <dbReference type="Proteomes" id="UP000785679"/>
    </source>
</evidence>
<gene>
    <name evidence="1" type="ORF">FGO68_gene9061</name>
</gene>
<comment type="caution">
    <text evidence="1">The sequence shown here is derived from an EMBL/GenBank/DDBJ whole genome shotgun (WGS) entry which is preliminary data.</text>
</comment>
<reference evidence="1" key="1">
    <citation type="submission" date="2019-06" db="EMBL/GenBank/DDBJ databases">
        <authorList>
            <person name="Zheng W."/>
        </authorList>
    </citation>
    <scope>NUCLEOTIDE SEQUENCE</scope>
    <source>
        <strain evidence="1">QDHG01</strain>
    </source>
</reference>
<name>A0A8J8P054_HALGN</name>
<sequence>MGIKFQHKLNFVSFQGNLRINTLHLDNYNGEPLCIQSLSKFKVLEEFKFEFEKQFEVIQSLTLLENKYFSQSRATYYSIAKL</sequence>
<keyword evidence="2" id="KW-1185">Reference proteome</keyword>
<protein>
    <submittedName>
        <fullName evidence="1">Uncharacterized protein</fullName>
    </submittedName>
</protein>